<dbReference type="Proteomes" id="UP000242886">
    <property type="component" value="Chromosome SDENCHOL"/>
</dbReference>
<protein>
    <recommendedName>
        <fullName evidence="1">HDOD domain-containing protein</fullName>
    </recommendedName>
</protein>
<keyword evidence="3" id="KW-1185">Reference proteome</keyword>
<dbReference type="InterPro" id="IPR052340">
    <property type="entry name" value="RNase_Y/CdgJ"/>
</dbReference>
<gene>
    <name evidence="2" type="ORF">SDENCHOL_20456</name>
</gene>
<dbReference type="PANTHER" id="PTHR33525:SF4">
    <property type="entry name" value="CYCLIC DI-GMP PHOSPHODIESTERASE CDGJ"/>
    <property type="match status" value="1"/>
</dbReference>
<proteinExistence type="predicted"/>
<dbReference type="Gene3D" id="1.10.3210.10">
    <property type="entry name" value="Hypothetical protein af1432"/>
    <property type="match status" value="1"/>
</dbReference>
<sequence>MEAWKKHWGASQWAAFFETKKLPVMTRTKQLVSTTVEERGEQLAPQDLAAIALGDPLLCLQLLREAERIRSSRLGTETTTVLHAVMQLGVDKVCRLLLNSAEADASAAGFAYVEARSALAARVAMRWAPGRADLNPQEVALAALLTDTGELLLWLYAPELAQAALDELHSGRASRSAQAQSQACGFTFKELTMHCAEIWNLPALLRKLLQGAASERALLTRICTDFARHAMSRDDTATQALVADLLAIRKLMPNASFNWLVENISELDMEHRLHLAALAESAYLQNN</sequence>
<evidence type="ECO:0000313" key="3">
    <source>
        <dbReference type="Proteomes" id="UP000242886"/>
    </source>
</evidence>
<name>A0A7Z7HSF1_9PROT</name>
<accession>A0A7Z7HSF1</accession>
<dbReference type="AlphaFoldDB" id="A0A7Z7HSF1"/>
<dbReference type="SUPFAM" id="SSF109604">
    <property type="entry name" value="HD-domain/PDEase-like"/>
    <property type="match status" value="1"/>
</dbReference>
<evidence type="ECO:0000259" key="1">
    <source>
        <dbReference type="PROSITE" id="PS51833"/>
    </source>
</evidence>
<dbReference type="Pfam" id="PF08668">
    <property type="entry name" value="HDOD"/>
    <property type="match status" value="1"/>
</dbReference>
<evidence type="ECO:0000313" key="2">
    <source>
        <dbReference type="EMBL" id="SMB27745.1"/>
    </source>
</evidence>
<dbReference type="InterPro" id="IPR013976">
    <property type="entry name" value="HDOD"/>
</dbReference>
<dbReference type="EMBL" id="LT837803">
    <property type="protein sequence ID" value="SMB27745.1"/>
    <property type="molecule type" value="Genomic_DNA"/>
</dbReference>
<feature type="domain" description="HDOD" evidence="1">
    <location>
        <begin position="22"/>
        <end position="215"/>
    </location>
</feature>
<dbReference type="PANTHER" id="PTHR33525">
    <property type="match status" value="1"/>
</dbReference>
<dbReference type="PROSITE" id="PS51833">
    <property type="entry name" value="HDOD"/>
    <property type="match status" value="1"/>
</dbReference>
<reference evidence="2" key="1">
    <citation type="submission" date="2017-03" db="EMBL/GenBank/DDBJ databases">
        <authorList>
            <consortium name="AG Boll"/>
        </authorList>
    </citation>
    <scope>NUCLEOTIDE SEQUENCE [LARGE SCALE GENOMIC DNA]</scope>
    <source>
        <strain evidence="2">Chol</strain>
    </source>
</reference>
<dbReference type="RefSeq" id="WP_154716952.1">
    <property type="nucleotide sequence ID" value="NZ_LT837803.1"/>
</dbReference>
<organism evidence="2 3">
    <name type="scientific">Sterolibacterium denitrificans</name>
    <dbReference type="NCBI Taxonomy" id="157592"/>
    <lineage>
        <taxon>Bacteria</taxon>
        <taxon>Pseudomonadati</taxon>
        <taxon>Pseudomonadota</taxon>
        <taxon>Betaproteobacteria</taxon>
        <taxon>Nitrosomonadales</taxon>
        <taxon>Sterolibacteriaceae</taxon>
        <taxon>Sterolibacterium</taxon>
    </lineage>
</organism>